<sequence length="356" mass="39723">MSSDNAILLPRRRFLQAAGTTLIASAVAAPMIITSRKAMAAGNLTVVSWGGNYHQGVEEALAKPFEKEFGVHVTLVDTPDLAKVKAQVMTNNVQWDVFDAVGPMAMTGSKNGYWEPLDPALFDKSDLIAPMTRDAVPFYGFTGGICWDNSKFPDGKHPETFAEYFDVKKFPGQRTLRNRASETLEIALLADGVPPEKIYPLDVDRAFRALNRIKPNIGKWVDQTPQTVTLVETGQVDFSYTYSTRVKAAQEAGKPINFSFKQTLTGLEYLVVLKNAPNKANAMKFVQFAMRPDRQAALMNHLGNTPASKKALTMVKPEVRKWMSDPSNKNNLISNDVWWADHYDEITLRFKEWALS</sequence>
<dbReference type="PANTHER" id="PTHR30006">
    <property type="entry name" value="THIAMINE-BINDING PERIPLASMIC PROTEIN-RELATED"/>
    <property type="match status" value="1"/>
</dbReference>
<dbReference type="Pfam" id="PF13416">
    <property type="entry name" value="SBP_bac_8"/>
    <property type="match status" value="1"/>
</dbReference>
<dbReference type="GO" id="GO:0030976">
    <property type="term" value="F:thiamine pyrophosphate binding"/>
    <property type="evidence" value="ECO:0007669"/>
    <property type="project" value="TreeGrafter"/>
</dbReference>
<gene>
    <name evidence="6" type="ORF">AWB74_04489</name>
</gene>
<protein>
    <submittedName>
        <fullName evidence="6">ABC transporter substrate-binding protein</fullName>
    </submittedName>
</protein>
<keyword evidence="4" id="KW-0732">Signal</keyword>
<dbReference type="RefSeq" id="WP_061148921.1">
    <property type="nucleotide sequence ID" value="NZ_FCOM02000021.1"/>
</dbReference>
<comment type="caution">
    <text evidence="6">The sequence shown here is derived from an EMBL/GenBank/DDBJ whole genome shotgun (WGS) entry which is preliminary data.</text>
</comment>
<organism evidence="6 7">
    <name type="scientific">Caballeronia arvi</name>
    <dbReference type="NCBI Taxonomy" id="1777135"/>
    <lineage>
        <taxon>Bacteria</taxon>
        <taxon>Pseudomonadati</taxon>
        <taxon>Pseudomonadota</taxon>
        <taxon>Betaproteobacteria</taxon>
        <taxon>Burkholderiales</taxon>
        <taxon>Burkholderiaceae</taxon>
        <taxon>Caballeronia</taxon>
    </lineage>
</organism>
<evidence type="ECO:0000256" key="3">
    <source>
        <dbReference type="ARBA" id="ARBA00022448"/>
    </source>
</evidence>
<dbReference type="GO" id="GO:0015888">
    <property type="term" value="P:thiamine transport"/>
    <property type="evidence" value="ECO:0007669"/>
    <property type="project" value="TreeGrafter"/>
</dbReference>
<evidence type="ECO:0000256" key="2">
    <source>
        <dbReference type="ARBA" id="ARBA00008520"/>
    </source>
</evidence>
<dbReference type="EMBL" id="FCOM02000021">
    <property type="protein sequence ID" value="SAL73446.1"/>
    <property type="molecule type" value="Genomic_DNA"/>
</dbReference>
<evidence type="ECO:0000256" key="5">
    <source>
        <dbReference type="ARBA" id="ARBA00022764"/>
    </source>
</evidence>
<comment type="similarity">
    <text evidence="2">Belongs to the bacterial solute-binding protein 1 family.</text>
</comment>
<name>A0A158JX79_9BURK</name>
<evidence type="ECO:0000256" key="1">
    <source>
        <dbReference type="ARBA" id="ARBA00004418"/>
    </source>
</evidence>
<dbReference type="PANTHER" id="PTHR30006:SF3">
    <property type="entry name" value="THIAMINE-BINDING PERIPLASMIC PROTEIN"/>
    <property type="match status" value="1"/>
</dbReference>
<evidence type="ECO:0000256" key="4">
    <source>
        <dbReference type="ARBA" id="ARBA00022729"/>
    </source>
</evidence>
<dbReference type="Gene3D" id="3.40.190.10">
    <property type="entry name" value="Periplasmic binding protein-like II"/>
    <property type="match status" value="2"/>
</dbReference>
<comment type="subcellular location">
    <subcellularLocation>
        <location evidence="1">Periplasm</location>
    </subcellularLocation>
</comment>
<dbReference type="GO" id="GO:0030975">
    <property type="term" value="F:thiamine binding"/>
    <property type="evidence" value="ECO:0007669"/>
    <property type="project" value="TreeGrafter"/>
</dbReference>
<accession>A0A158JX79</accession>
<dbReference type="PROSITE" id="PS51318">
    <property type="entry name" value="TAT"/>
    <property type="match status" value="1"/>
</dbReference>
<dbReference type="CDD" id="cd13589">
    <property type="entry name" value="PBP2_polyamine_RpCGA009"/>
    <property type="match status" value="1"/>
</dbReference>
<keyword evidence="3" id="KW-0813">Transport</keyword>
<dbReference type="Proteomes" id="UP000055019">
    <property type="component" value="Unassembled WGS sequence"/>
</dbReference>
<proteinExistence type="inferred from homology"/>
<evidence type="ECO:0000313" key="6">
    <source>
        <dbReference type="EMBL" id="SAL73446.1"/>
    </source>
</evidence>
<reference evidence="6" key="1">
    <citation type="submission" date="2016-01" db="EMBL/GenBank/DDBJ databases">
        <authorList>
            <person name="Peeters C."/>
        </authorList>
    </citation>
    <scope>NUCLEOTIDE SEQUENCE [LARGE SCALE GENOMIC DNA]</scope>
    <source>
        <strain evidence="6">LMG 29317</strain>
    </source>
</reference>
<dbReference type="AlphaFoldDB" id="A0A158JX79"/>
<evidence type="ECO:0000313" key="7">
    <source>
        <dbReference type="Proteomes" id="UP000055019"/>
    </source>
</evidence>
<dbReference type="GO" id="GO:0030288">
    <property type="term" value="C:outer membrane-bounded periplasmic space"/>
    <property type="evidence" value="ECO:0007669"/>
    <property type="project" value="TreeGrafter"/>
</dbReference>
<keyword evidence="5" id="KW-0574">Periplasm</keyword>
<dbReference type="InterPro" id="IPR006059">
    <property type="entry name" value="SBP"/>
</dbReference>
<dbReference type="SUPFAM" id="SSF53850">
    <property type="entry name" value="Periplasmic binding protein-like II"/>
    <property type="match status" value="1"/>
</dbReference>
<dbReference type="InterPro" id="IPR006311">
    <property type="entry name" value="TAT_signal"/>
</dbReference>
<keyword evidence="7" id="KW-1185">Reference proteome</keyword>
<dbReference type="OrthoDB" id="8874923at2"/>